<dbReference type="AlphaFoldDB" id="A0A844G3X4"/>
<dbReference type="EMBL" id="VUNS01000007">
    <property type="protein sequence ID" value="MST97089.1"/>
    <property type="molecule type" value="Genomic_DNA"/>
</dbReference>
<dbReference type="Pfam" id="PF00150">
    <property type="entry name" value="Cellulase"/>
    <property type="match status" value="1"/>
</dbReference>
<evidence type="ECO:0000313" key="5">
    <source>
        <dbReference type="EMBL" id="MST97089.1"/>
    </source>
</evidence>
<evidence type="ECO:0000313" key="6">
    <source>
        <dbReference type="Proteomes" id="UP000435649"/>
    </source>
</evidence>
<comment type="caution">
    <text evidence="5">The sequence shown here is derived from an EMBL/GenBank/DDBJ whole genome shotgun (WGS) entry which is preliminary data.</text>
</comment>
<feature type="region of interest" description="Disordered" evidence="3">
    <location>
        <begin position="1"/>
        <end position="24"/>
    </location>
</feature>
<dbReference type="InterPro" id="IPR008979">
    <property type="entry name" value="Galactose-bd-like_sf"/>
</dbReference>
<keyword evidence="6" id="KW-1185">Reference proteome</keyword>
<proteinExistence type="predicted"/>
<dbReference type="SUPFAM" id="SSF51445">
    <property type="entry name" value="(Trans)glycosidases"/>
    <property type="match status" value="1"/>
</dbReference>
<organism evidence="5 6">
    <name type="scientific">Victivallis lenta</name>
    <dbReference type="NCBI Taxonomy" id="2606640"/>
    <lineage>
        <taxon>Bacteria</taxon>
        <taxon>Pseudomonadati</taxon>
        <taxon>Lentisphaerota</taxon>
        <taxon>Lentisphaeria</taxon>
        <taxon>Victivallales</taxon>
        <taxon>Victivallaceae</taxon>
        <taxon>Victivallis</taxon>
    </lineage>
</organism>
<dbReference type="Proteomes" id="UP000435649">
    <property type="component" value="Unassembled WGS sequence"/>
</dbReference>
<dbReference type="InterPro" id="IPR017853">
    <property type="entry name" value="GH"/>
</dbReference>
<protein>
    <submittedName>
        <fullName evidence="5">Cellulase family glycosylhydrolase</fullName>
    </submittedName>
</protein>
<feature type="domain" description="Glycoside hydrolase family 5" evidence="4">
    <location>
        <begin position="553"/>
        <end position="662"/>
    </location>
</feature>
<dbReference type="Gene3D" id="3.20.20.80">
    <property type="entry name" value="Glycosidases"/>
    <property type="match status" value="1"/>
</dbReference>
<evidence type="ECO:0000256" key="2">
    <source>
        <dbReference type="ARBA" id="ARBA00023295"/>
    </source>
</evidence>
<name>A0A844G3X4_9BACT</name>
<keyword evidence="1 5" id="KW-0378">Hydrolase</keyword>
<sequence length="1251" mass="138040">MSTGFRKPTSARPPNPNILSFPGRDKGDSAMKQLLVILACIAVSAAEAAPEYLPLLSGAQIRAEKLGNRCTFSGAGLESKLIPGANSAVWNTVAGKGEKERWSALGIEFQNPRTAAPAGFRLEVTLPRPVRLNIEPRINKTPGKGFWATEWLGRRSVELSAGKQTLEFTWGDLNVKSADWNRVNAVTFSVAEPYRMELHSFGLLYPEPLAADAPVVVNWLDAAEGAVNPVARPFDKLTGVFSLRGGGGLTSRLEETVVDGVKAALWQVQGKPGAKGWAVYGFGFIDPIDPPPSGLRFEVVLPEETALTLNVCKGFSREKGFYAAKKSGQSRKVVLPAGRQFIDFDWAAFGVPEQERELINSVEFVAGEAGKEMAILKVDMIFADAGKAAAYRLTRDRKLNLVQRTMLEALEARGVPWRAALNGKTPQEIEPCLWTGIMLAAQREQLNYFKTLFDPETAGRLLAENAVLIETGKQGGFNGLRQKSEELQKSADAYVDAALASLPPEKRRFVYDPVTEQFRYPDGREFRMFGPHFFRALYSPGLNQWRPWDMRYLAGLGFNGIRLHVIWQKLEPEQGKFDPAFLGMLKDIVREAERYGFGVSVDLHWPYPDWFNRGKPGYELNGKLAKANSYHWPEALEDSWRRLGAEFAELPNIVAFEVPTNETPIGSDRDGLAASRYLLRRWNEFLKSEYGTRENLQAVWGAAADGADRYGLAPGENWDDCTIRPLGFQDDASPDQAYESNPRFYDHLRFAAMMQKEQSGRIVAALRETRPEAYGMFQRTIGDMWDRSPVPVDYRAILTSVGEHVLPGTHYNMGGVQARKAATLTRGSYDSEQQMEGSRNAVERHVALGLGFCPFAFHFRGGGGMLLADDDWHLKPEVGYLPKLASHIRTFRPVPKTGPAVAVIVNARLEASTGAKLGDLIAQLEERGCRVGVFETLRIIDEPALLDGYALAVTATDYADLRLLDVLRNRFKGKVLLNGRLDLDSYARRQDAGLPAYLVKNGLLLKSGPVRRAAEHSGRIDLAGSWEFIFLGPQEKAPVAPPAGWKKSETVKVPGMWGETGMTGSLQYRIGDGACRRSVVIPAGWKGRPLKLKLGAVDDLDWVFWNGKLIGHTGEKTPNYWMVSREYAIPEDGTNFGGANELVIIVRNLRDDGGIWKAPIEITGSASGRFLPAGGGSMAAPCGGATSLVVPEQLADGCEVLARFRIPGSAGESAAFVRQGRFYWYFSDQEFHAENPADRYVLDQAVGSVRK</sequence>
<evidence type="ECO:0000256" key="1">
    <source>
        <dbReference type="ARBA" id="ARBA00022801"/>
    </source>
</evidence>
<dbReference type="Gene3D" id="2.60.120.260">
    <property type="entry name" value="Galactose-binding domain-like"/>
    <property type="match status" value="1"/>
</dbReference>
<dbReference type="GO" id="GO:0004553">
    <property type="term" value="F:hydrolase activity, hydrolyzing O-glycosyl compounds"/>
    <property type="evidence" value="ECO:0007669"/>
    <property type="project" value="InterPro"/>
</dbReference>
<dbReference type="SUPFAM" id="SSF49785">
    <property type="entry name" value="Galactose-binding domain-like"/>
    <property type="match status" value="1"/>
</dbReference>
<keyword evidence="2" id="KW-0326">Glycosidase</keyword>
<dbReference type="GO" id="GO:0000272">
    <property type="term" value="P:polysaccharide catabolic process"/>
    <property type="evidence" value="ECO:0007669"/>
    <property type="project" value="InterPro"/>
</dbReference>
<evidence type="ECO:0000256" key="3">
    <source>
        <dbReference type="SAM" id="MobiDB-lite"/>
    </source>
</evidence>
<accession>A0A844G3X4</accession>
<reference evidence="5 6" key="1">
    <citation type="submission" date="2019-08" db="EMBL/GenBank/DDBJ databases">
        <title>In-depth cultivation of the pig gut microbiome towards novel bacterial diversity and tailored functional studies.</title>
        <authorList>
            <person name="Wylensek D."/>
            <person name="Hitch T.C.A."/>
            <person name="Clavel T."/>
        </authorList>
    </citation>
    <scope>NUCLEOTIDE SEQUENCE [LARGE SCALE GENOMIC DNA]</scope>
    <source>
        <strain evidence="5 6">BBE-744-WT-12</strain>
    </source>
</reference>
<dbReference type="InterPro" id="IPR001547">
    <property type="entry name" value="Glyco_hydro_5"/>
</dbReference>
<gene>
    <name evidence="5" type="ORF">FYJ85_08540</name>
</gene>
<evidence type="ECO:0000259" key="4">
    <source>
        <dbReference type="Pfam" id="PF00150"/>
    </source>
</evidence>